<name>A0A078L3E7_9GAMM</name>
<keyword evidence="2" id="KW-1185">Reference proteome</keyword>
<dbReference type="PANTHER" id="PTHR32432:SF3">
    <property type="entry name" value="ETHANOLAMINE UTILIZATION PROTEIN EUTJ"/>
    <property type="match status" value="1"/>
</dbReference>
<gene>
    <name evidence="1" type="ORF">BN59_02961</name>
</gene>
<organism evidence="1 2">
    <name type="scientific">Legionella massiliensis</name>
    <dbReference type="NCBI Taxonomy" id="1034943"/>
    <lineage>
        <taxon>Bacteria</taxon>
        <taxon>Pseudomonadati</taxon>
        <taxon>Pseudomonadota</taxon>
        <taxon>Gammaproteobacteria</taxon>
        <taxon>Legionellales</taxon>
        <taxon>Legionellaceae</taxon>
        <taxon>Legionella</taxon>
    </lineage>
</organism>
<dbReference type="EMBL" id="CCSB01000003">
    <property type="protein sequence ID" value="CDZ78649.1"/>
    <property type="molecule type" value="Genomic_DNA"/>
</dbReference>
<protein>
    <submittedName>
        <fullName evidence="1">Type IV pilus assembly protein PilM</fullName>
    </submittedName>
</protein>
<sequence length="311" mass="35138">MLKWFRPKYCLFLGIDISPTSIKILEISYYKNQYCIENYAYVRLASDDSRAKIIATIKTLLSQLNSTVKTAAIAVPDVTVISKTIQLANSLNAIDVEKLSFLEANKYLAGNIYVDFSIIGPSEKNVAMMDVLLVAAKADKVDKRIELFREAGLDVKIVDVESYAIASVINRLSAEDKYRVVALTNIGFEILTVTVFDNEKIIYRQEEVFISENHEKELDSNRIKLHIKNQVELFFSTSSYDFIECIYLTGEVGELSFLVQEIQDQIGIPVKIANPFSELKISKNIKLNELKKIAPSLTLAFGLALRLAYEH</sequence>
<dbReference type="RefSeq" id="WP_044011771.1">
    <property type="nucleotide sequence ID" value="NZ_CCVW01000003.1"/>
</dbReference>
<dbReference type="Gene3D" id="3.30.420.40">
    <property type="match status" value="4"/>
</dbReference>
<dbReference type="SUPFAM" id="SSF53067">
    <property type="entry name" value="Actin-like ATPase domain"/>
    <property type="match status" value="1"/>
</dbReference>
<accession>A0A078L3E7</accession>
<dbReference type="Gene3D" id="3.30.1490.300">
    <property type="match status" value="1"/>
</dbReference>
<dbReference type="PIRSF" id="PIRSF019169">
    <property type="entry name" value="PilM"/>
    <property type="match status" value="1"/>
</dbReference>
<dbReference type="PANTHER" id="PTHR32432">
    <property type="entry name" value="CELL DIVISION PROTEIN FTSA-RELATED"/>
    <property type="match status" value="1"/>
</dbReference>
<dbReference type="STRING" id="1034943.BN59_02961"/>
<proteinExistence type="predicted"/>
<reference evidence="1 2" key="1">
    <citation type="submission" date="2014-06" db="EMBL/GenBank/DDBJ databases">
        <authorList>
            <person name="Urmite Genomes Urmite Genomes"/>
        </authorList>
    </citation>
    <scope>NUCLEOTIDE SEQUENCE [LARGE SCALE GENOMIC DNA]</scope>
</reference>
<dbReference type="InterPro" id="IPR050696">
    <property type="entry name" value="FtsA/MreB"/>
</dbReference>
<dbReference type="Pfam" id="PF11104">
    <property type="entry name" value="PilM_2"/>
    <property type="match status" value="2"/>
</dbReference>
<dbReference type="InterPro" id="IPR043129">
    <property type="entry name" value="ATPase_NBD"/>
</dbReference>
<evidence type="ECO:0000313" key="2">
    <source>
        <dbReference type="Proteomes" id="UP000044071"/>
    </source>
</evidence>
<dbReference type="Proteomes" id="UP000044071">
    <property type="component" value="Unassembled WGS sequence"/>
</dbReference>
<dbReference type="OrthoDB" id="9773403at2"/>
<evidence type="ECO:0000313" key="1">
    <source>
        <dbReference type="EMBL" id="CDZ78649.1"/>
    </source>
</evidence>
<dbReference type="eggNOG" id="COG4972">
    <property type="taxonomic scope" value="Bacteria"/>
</dbReference>
<dbReference type="AlphaFoldDB" id="A0A078L3E7"/>
<dbReference type="InterPro" id="IPR005883">
    <property type="entry name" value="PilM"/>
</dbReference>